<reference evidence="1" key="1">
    <citation type="submission" date="2021-06" db="EMBL/GenBank/DDBJ databases">
        <authorList>
            <person name="Kallberg Y."/>
            <person name="Tangrot J."/>
            <person name="Rosling A."/>
        </authorList>
    </citation>
    <scope>NUCLEOTIDE SEQUENCE</scope>
    <source>
        <strain evidence="1">CL551</strain>
    </source>
</reference>
<comment type="caution">
    <text evidence="1">The sequence shown here is derived from an EMBL/GenBank/DDBJ whole genome shotgun (WGS) entry which is preliminary data.</text>
</comment>
<name>A0A9N9DCJ6_9GLOM</name>
<dbReference type="OrthoDB" id="2445761at2759"/>
<accession>A0A9N9DCJ6</accession>
<proteinExistence type="predicted"/>
<protein>
    <submittedName>
        <fullName evidence="1">14100_t:CDS:1</fullName>
    </submittedName>
</protein>
<organism evidence="1 2">
    <name type="scientific">Acaulospora morrowiae</name>
    <dbReference type="NCBI Taxonomy" id="94023"/>
    <lineage>
        <taxon>Eukaryota</taxon>
        <taxon>Fungi</taxon>
        <taxon>Fungi incertae sedis</taxon>
        <taxon>Mucoromycota</taxon>
        <taxon>Glomeromycotina</taxon>
        <taxon>Glomeromycetes</taxon>
        <taxon>Diversisporales</taxon>
        <taxon>Acaulosporaceae</taxon>
        <taxon>Acaulospora</taxon>
    </lineage>
</organism>
<keyword evidence="2" id="KW-1185">Reference proteome</keyword>
<gene>
    <name evidence="1" type="ORF">AMORRO_LOCUS9219</name>
</gene>
<evidence type="ECO:0000313" key="2">
    <source>
        <dbReference type="Proteomes" id="UP000789342"/>
    </source>
</evidence>
<sequence>MSIGVKSENIFKVKNTIKSPEKGEEDLEKKEYIGRPIKIKISAEEDFTSSFLKMP</sequence>
<dbReference type="AlphaFoldDB" id="A0A9N9DCJ6"/>
<dbReference type="Proteomes" id="UP000789342">
    <property type="component" value="Unassembled WGS sequence"/>
</dbReference>
<feature type="non-terminal residue" evidence="1">
    <location>
        <position position="55"/>
    </location>
</feature>
<dbReference type="EMBL" id="CAJVPV010008725">
    <property type="protein sequence ID" value="CAG8634046.1"/>
    <property type="molecule type" value="Genomic_DNA"/>
</dbReference>
<evidence type="ECO:0000313" key="1">
    <source>
        <dbReference type="EMBL" id="CAG8634046.1"/>
    </source>
</evidence>